<feature type="compositionally biased region" description="Low complexity" evidence="1">
    <location>
        <begin position="45"/>
        <end position="55"/>
    </location>
</feature>
<dbReference type="AlphaFoldDB" id="A0A485KVE7"/>
<evidence type="ECO:0000256" key="1">
    <source>
        <dbReference type="SAM" id="MobiDB-lite"/>
    </source>
</evidence>
<keyword evidence="4" id="KW-1185">Reference proteome</keyword>
<accession>A0A485KVE7</accession>
<dbReference type="OrthoDB" id="68769at2759"/>
<protein>
    <submittedName>
        <fullName evidence="3">Aste57867_12214 protein</fullName>
    </submittedName>
</protein>
<reference evidence="3 4" key="1">
    <citation type="submission" date="2019-03" db="EMBL/GenBank/DDBJ databases">
        <authorList>
            <person name="Gaulin E."/>
            <person name="Dumas B."/>
        </authorList>
    </citation>
    <scope>NUCLEOTIDE SEQUENCE [LARGE SCALE GENOMIC DNA]</scope>
    <source>
        <strain evidence="3">CBS 568.67</strain>
    </source>
</reference>
<reference evidence="2" key="2">
    <citation type="submission" date="2019-06" db="EMBL/GenBank/DDBJ databases">
        <title>Genomics analysis of Aphanomyces spp. identifies a new class of oomycete effector associated with host adaptation.</title>
        <authorList>
            <person name="Gaulin E."/>
        </authorList>
    </citation>
    <scope>NUCLEOTIDE SEQUENCE</scope>
    <source>
        <strain evidence="2">CBS 578.67</strain>
    </source>
</reference>
<organism evidence="3 4">
    <name type="scientific">Aphanomyces stellatus</name>
    <dbReference type="NCBI Taxonomy" id="120398"/>
    <lineage>
        <taxon>Eukaryota</taxon>
        <taxon>Sar</taxon>
        <taxon>Stramenopiles</taxon>
        <taxon>Oomycota</taxon>
        <taxon>Saprolegniomycetes</taxon>
        <taxon>Saprolegniales</taxon>
        <taxon>Verrucalvaceae</taxon>
        <taxon>Aphanomyces</taxon>
    </lineage>
</organism>
<feature type="region of interest" description="Disordered" evidence="1">
    <location>
        <begin position="177"/>
        <end position="200"/>
    </location>
</feature>
<gene>
    <name evidence="3" type="primary">Aste57867_12214</name>
    <name evidence="2" type="ORF">As57867_012169</name>
    <name evidence="3" type="ORF">ASTE57867_12214</name>
</gene>
<dbReference type="EMBL" id="VJMH01005345">
    <property type="protein sequence ID" value="KAF0697067.1"/>
    <property type="molecule type" value="Genomic_DNA"/>
</dbReference>
<evidence type="ECO:0000313" key="3">
    <source>
        <dbReference type="EMBL" id="VFT89068.1"/>
    </source>
</evidence>
<feature type="region of interest" description="Disordered" evidence="1">
    <location>
        <begin position="45"/>
        <end position="71"/>
    </location>
</feature>
<feature type="compositionally biased region" description="Acidic residues" evidence="1">
    <location>
        <begin position="177"/>
        <end position="193"/>
    </location>
</feature>
<dbReference type="EMBL" id="CAADRA010005366">
    <property type="protein sequence ID" value="VFT89068.1"/>
    <property type="molecule type" value="Genomic_DNA"/>
</dbReference>
<proteinExistence type="predicted"/>
<feature type="region of interest" description="Disordered" evidence="1">
    <location>
        <begin position="1"/>
        <end position="30"/>
    </location>
</feature>
<dbReference type="Proteomes" id="UP000332933">
    <property type="component" value="Unassembled WGS sequence"/>
</dbReference>
<sequence>MASFTPRKGVRRRHEDDDEDDEFRMHMPPNKKALVELLENLCISMSSSSSPASSPDTTNPPGASNFMAANGPRQFVYPRRSRYNLYPAYMQRMKESPTPPRDPTLGAMVLYNSAPALPSPLRRYVFPPFTIPEESECDGEYDPNMMMDVDMDGDEYYYAPRAQPRLAGNLTHSEWFLPDDAEEPCDDDDDENSMDIMDML</sequence>
<evidence type="ECO:0000313" key="4">
    <source>
        <dbReference type="Proteomes" id="UP000332933"/>
    </source>
</evidence>
<evidence type="ECO:0000313" key="2">
    <source>
        <dbReference type="EMBL" id="KAF0697067.1"/>
    </source>
</evidence>
<name>A0A485KVE7_9STRA</name>